<evidence type="ECO:0000313" key="2">
    <source>
        <dbReference type="EMBL" id="MDN7527702.1"/>
    </source>
</evidence>
<sequence>MATEQKKNALRTTGKVAWRVFLPFSAMKRTVVLAKKEVERTKESLGALKELGDDARKTIVEGIKGPKEQRNDSFADAMSRRSANALNEEELYRYFLGKKRIAIGTAAFFALMGLYGVLGGIWFGHNRGIALGAISLVASQPVFFMVALGAQLRLWQLRTHRLSKEEKGGLEDFMREVKGWWWVTLDPEFGRKGGTHA</sequence>
<proteinExistence type="predicted"/>
<organism evidence="2 3">
    <name type="scientific">Burkholderia orbicola</name>
    <dbReference type="NCBI Taxonomy" id="2978683"/>
    <lineage>
        <taxon>Bacteria</taxon>
        <taxon>Pseudomonadati</taxon>
        <taxon>Pseudomonadota</taxon>
        <taxon>Betaproteobacteria</taxon>
        <taxon>Burkholderiales</taxon>
        <taxon>Burkholderiaceae</taxon>
        <taxon>Burkholderia</taxon>
        <taxon>Burkholderia cepacia complex</taxon>
    </lineage>
</organism>
<feature type="transmembrane region" description="Helical" evidence="1">
    <location>
        <begin position="101"/>
        <end position="123"/>
    </location>
</feature>
<evidence type="ECO:0000313" key="3">
    <source>
        <dbReference type="Proteomes" id="UP001172217"/>
    </source>
</evidence>
<dbReference type="EMBL" id="JAUJQL010000023">
    <property type="protein sequence ID" value="MDN7527702.1"/>
    <property type="molecule type" value="Genomic_DNA"/>
</dbReference>
<comment type="caution">
    <text evidence="2">The sequence shown here is derived from an EMBL/GenBank/DDBJ whole genome shotgun (WGS) entry which is preliminary data.</text>
</comment>
<accession>A0ABT8P1I0</accession>
<name>A0ABT8P1I0_9BURK</name>
<gene>
    <name evidence="2" type="ORF">QZM70_32640</name>
</gene>
<dbReference type="RefSeq" id="WP_065497283.1">
    <property type="nucleotide sequence ID" value="NZ_JAUJQL010000023.1"/>
</dbReference>
<reference evidence="2" key="1">
    <citation type="submission" date="2023-07" db="EMBL/GenBank/DDBJ databases">
        <title>A collection of bacterial strains from the Burkholderia cepacia Research Laboratory and Repository.</title>
        <authorList>
            <person name="Lipuma J."/>
            <person name="Spilker T."/>
            <person name="Caverly L."/>
        </authorList>
    </citation>
    <scope>NUCLEOTIDE SEQUENCE</scope>
    <source>
        <strain evidence="2">AU45194</strain>
    </source>
</reference>
<protein>
    <submittedName>
        <fullName evidence="2">Uncharacterized protein</fullName>
    </submittedName>
</protein>
<dbReference type="Proteomes" id="UP001172217">
    <property type="component" value="Unassembled WGS sequence"/>
</dbReference>
<feature type="transmembrane region" description="Helical" evidence="1">
    <location>
        <begin position="129"/>
        <end position="154"/>
    </location>
</feature>
<keyword evidence="1" id="KW-0812">Transmembrane</keyword>
<evidence type="ECO:0000256" key="1">
    <source>
        <dbReference type="SAM" id="Phobius"/>
    </source>
</evidence>
<keyword evidence="1" id="KW-1133">Transmembrane helix</keyword>
<keyword evidence="3" id="KW-1185">Reference proteome</keyword>
<keyword evidence="1" id="KW-0472">Membrane</keyword>